<dbReference type="Proteomes" id="UP000550707">
    <property type="component" value="Unassembled WGS sequence"/>
</dbReference>
<dbReference type="EMBL" id="JACASF010000001">
    <property type="protein sequence ID" value="KAF6500984.1"/>
    <property type="molecule type" value="Genomic_DNA"/>
</dbReference>
<name>A0A7J8JVP8_MOLMO</name>
<dbReference type="AlphaFoldDB" id="A0A7J8JVP8"/>
<dbReference type="InParanoid" id="A0A7J8JVP8"/>
<reference evidence="1 2" key="1">
    <citation type="journal article" date="2020" name="Nature">
        <title>Six reference-quality genomes reveal evolution of bat adaptations.</title>
        <authorList>
            <person name="Jebb D."/>
            <person name="Huang Z."/>
            <person name="Pippel M."/>
            <person name="Hughes G.M."/>
            <person name="Lavrichenko K."/>
            <person name="Devanna P."/>
            <person name="Winkler S."/>
            <person name="Jermiin L.S."/>
            <person name="Skirmuntt E.C."/>
            <person name="Katzourakis A."/>
            <person name="Burkitt-Gray L."/>
            <person name="Ray D.A."/>
            <person name="Sullivan K.A.M."/>
            <person name="Roscito J.G."/>
            <person name="Kirilenko B.M."/>
            <person name="Davalos L.M."/>
            <person name="Corthals A.P."/>
            <person name="Power M.L."/>
            <person name="Jones G."/>
            <person name="Ransome R.D."/>
            <person name="Dechmann D.K.N."/>
            <person name="Locatelli A.G."/>
            <person name="Puechmaille S.J."/>
            <person name="Fedrigo O."/>
            <person name="Jarvis E.D."/>
            <person name="Hiller M."/>
            <person name="Vernes S.C."/>
            <person name="Myers E.W."/>
            <person name="Teeling E.C."/>
        </authorList>
    </citation>
    <scope>NUCLEOTIDE SEQUENCE [LARGE SCALE GENOMIC DNA]</scope>
    <source>
        <strain evidence="1">MMolMol1</strain>
        <tissue evidence="1">Muscle</tissue>
    </source>
</reference>
<evidence type="ECO:0000313" key="1">
    <source>
        <dbReference type="EMBL" id="KAF6500984.1"/>
    </source>
</evidence>
<protein>
    <submittedName>
        <fullName evidence="1">Uncharacterized protein</fullName>
    </submittedName>
</protein>
<organism evidence="1 2">
    <name type="scientific">Molossus molossus</name>
    <name type="common">Pallas' mastiff bat</name>
    <name type="synonym">Vespertilio molossus</name>
    <dbReference type="NCBI Taxonomy" id="27622"/>
    <lineage>
        <taxon>Eukaryota</taxon>
        <taxon>Metazoa</taxon>
        <taxon>Chordata</taxon>
        <taxon>Craniata</taxon>
        <taxon>Vertebrata</taxon>
        <taxon>Euteleostomi</taxon>
        <taxon>Mammalia</taxon>
        <taxon>Eutheria</taxon>
        <taxon>Laurasiatheria</taxon>
        <taxon>Chiroptera</taxon>
        <taxon>Yangochiroptera</taxon>
        <taxon>Molossidae</taxon>
        <taxon>Molossus</taxon>
    </lineage>
</organism>
<gene>
    <name evidence="1" type="ORF">HJG59_007997</name>
</gene>
<proteinExistence type="predicted"/>
<accession>A0A7J8JVP8</accession>
<evidence type="ECO:0000313" key="2">
    <source>
        <dbReference type="Proteomes" id="UP000550707"/>
    </source>
</evidence>
<comment type="caution">
    <text evidence="1">The sequence shown here is derived from an EMBL/GenBank/DDBJ whole genome shotgun (WGS) entry which is preliminary data.</text>
</comment>
<keyword evidence="2" id="KW-1185">Reference proteome</keyword>
<sequence>MTAICNNLDEPQKHVEQKKPDTGRLYVLRTYCVLDIGKSQATQGWHPKLLLEPVATAKQCLLSFESLAFSTSHVGGCVLGNPSTWSRAGESRALTQSLRCGRSGLGATPTLHVGGSGCQEGAWLVVRCGGKRTPRLVWTRSSWIQAPCVQI</sequence>